<proteinExistence type="predicted"/>
<organism evidence="6 7">
    <name type="scientific">Hydnum rufescens UP504</name>
    <dbReference type="NCBI Taxonomy" id="1448309"/>
    <lineage>
        <taxon>Eukaryota</taxon>
        <taxon>Fungi</taxon>
        <taxon>Dikarya</taxon>
        <taxon>Basidiomycota</taxon>
        <taxon>Agaricomycotina</taxon>
        <taxon>Agaricomycetes</taxon>
        <taxon>Cantharellales</taxon>
        <taxon>Hydnaceae</taxon>
        <taxon>Hydnum</taxon>
    </lineage>
</organism>
<dbReference type="GO" id="GO:0030833">
    <property type="term" value="P:regulation of actin filament polymerization"/>
    <property type="evidence" value="ECO:0007669"/>
    <property type="project" value="TreeGrafter"/>
</dbReference>
<accession>A0A9P6ASX2</accession>
<reference evidence="6" key="1">
    <citation type="journal article" date="2020" name="Nat. Commun.">
        <title>Large-scale genome sequencing of mycorrhizal fungi provides insights into the early evolution of symbiotic traits.</title>
        <authorList>
            <person name="Miyauchi S."/>
            <person name="Kiss E."/>
            <person name="Kuo A."/>
            <person name="Drula E."/>
            <person name="Kohler A."/>
            <person name="Sanchez-Garcia M."/>
            <person name="Morin E."/>
            <person name="Andreopoulos B."/>
            <person name="Barry K.W."/>
            <person name="Bonito G."/>
            <person name="Buee M."/>
            <person name="Carver A."/>
            <person name="Chen C."/>
            <person name="Cichocki N."/>
            <person name="Clum A."/>
            <person name="Culley D."/>
            <person name="Crous P.W."/>
            <person name="Fauchery L."/>
            <person name="Girlanda M."/>
            <person name="Hayes R.D."/>
            <person name="Keri Z."/>
            <person name="LaButti K."/>
            <person name="Lipzen A."/>
            <person name="Lombard V."/>
            <person name="Magnuson J."/>
            <person name="Maillard F."/>
            <person name="Murat C."/>
            <person name="Nolan M."/>
            <person name="Ohm R.A."/>
            <person name="Pangilinan J."/>
            <person name="Pereira M.F."/>
            <person name="Perotto S."/>
            <person name="Peter M."/>
            <person name="Pfister S."/>
            <person name="Riley R."/>
            <person name="Sitrit Y."/>
            <person name="Stielow J.B."/>
            <person name="Szollosi G."/>
            <person name="Zifcakova L."/>
            <person name="Stursova M."/>
            <person name="Spatafora J.W."/>
            <person name="Tedersoo L."/>
            <person name="Vaario L.M."/>
            <person name="Yamada A."/>
            <person name="Yan M."/>
            <person name="Wang P."/>
            <person name="Xu J."/>
            <person name="Bruns T."/>
            <person name="Baldrian P."/>
            <person name="Vilgalys R."/>
            <person name="Dunand C."/>
            <person name="Henrissat B."/>
            <person name="Grigoriev I.V."/>
            <person name="Hibbett D."/>
            <person name="Nagy L.G."/>
            <person name="Martin F.M."/>
        </authorList>
    </citation>
    <scope>NUCLEOTIDE SEQUENCE</scope>
    <source>
        <strain evidence="6">UP504</strain>
    </source>
</reference>
<feature type="region of interest" description="Disordered" evidence="3">
    <location>
        <begin position="175"/>
        <end position="230"/>
    </location>
</feature>
<dbReference type="PROSITE" id="PS50002">
    <property type="entry name" value="SH3"/>
    <property type="match status" value="2"/>
</dbReference>
<dbReference type="PANTHER" id="PTHR10829:SF25">
    <property type="entry name" value="DREBRIN-LIKE PROTEIN"/>
    <property type="match status" value="1"/>
</dbReference>
<dbReference type="InterPro" id="IPR002108">
    <property type="entry name" value="ADF-H"/>
</dbReference>
<feature type="compositionally biased region" description="Low complexity" evidence="3">
    <location>
        <begin position="220"/>
        <end position="229"/>
    </location>
</feature>
<dbReference type="Proteomes" id="UP000886523">
    <property type="component" value="Unassembled WGS sequence"/>
</dbReference>
<evidence type="ECO:0000256" key="1">
    <source>
        <dbReference type="ARBA" id="ARBA00022443"/>
    </source>
</evidence>
<feature type="domain" description="ADF-H" evidence="5">
    <location>
        <begin position="1"/>
        <end position="112"/>
    </location>
</feature>
<feature type="region of interest" description="Disordered" evidence="3">
    <location>
        <begin position="462"/>
        <end position="483"/>
    </location>
</feature>
<feature type="compositionally biased region" description="Pro residues" evidence="3">
    <location>
        <begin position="181"/>
        <end position="191"/>
    </location>
</feature>
<name>A0A9P6ASX2_9AGAM</name>
<dbReference type="AlphaFoldDB" id="A0A9P6ASX2"/>
<gene>
    <name evidence="6" type="ORF">BS47DRAFT_1377186</name>
</gene>
<feature type="compositionally biased region" description="Acidic residues" evidence="3">
    <location>
        <begin position="345"/>
        <end position="354"/>
    </location>
</feature>
<dbReference type="SMART" id="SM00326">
    <property type="entry name" value="SH3"/>
    <property type="match status" value="2"/>
</dbReference>
<dbReference type="InterPro" id="IPR036028">
    <property type="entry name" value="SH3-like_dom_sf"/>
</dbReference>
<dbReference type="OrthoDB" id="5971719at2759"/>
<dbReference type="SUPFAM" id="SSF55753">
    <property type="entry name" value="Actin depolymerizing proteins"/>
    <property type="match status" value="1"/>
</dbReference>
<evidence type="ECO:0000259" key="4">
    <source>
        <dbReference type="PROSITE" id="PS50002"/>
    </source>
</evidence>
<dbReference type="EMBL" id="MU129001">
    <property type="protein sequence ID" value="KAF9511348.1"/>
    <property type="molecule type" value="Genomic_DNA"/>
</dbReference>
<dbReference type="CDD" id="cd11819">
    <property type="entry name" value="SH3_Cortactin_like"/>
    <property type="match status" value="1"/>
</dbReference>
<evidence type="ECO:0000259" key="5">
    <source>
        <dbReference type="PROSITE" id="PS51263"/>
    </source>
</evidence>
<dbReference type="Pfam" id="PF14604">
    <property type="entry name" value="SH3_9"/>
    <property type="match status" value="2"/>
</dbReference>
<feature type="compositionally biased region" description="Basic and acidic residues" evidence="3">
    <location>
        <begin position="309"/>
        <end position="318"/>
    </location>
</feature>
<dbReference type="SUPFAM" id="SSF50044">
    <property type="entry name" value="SH3-domain"/>
    <property type="match status" value="2"/>
</dbReference>
<evidence type="ECO:0000256" key="3">
    <source>
        <dbReference type="SAM" id="MobiDB-lite"/>
    </source>
</evidence>
<dbReference type="GO" id="GO:0051015">
    <property type="term" value="F:actin filament binding"/>
    <property type="evidence" value="ECO:0007669"/>
    <property type="project" value="TreeGrafter"/>
</dbReference>
<sequence>MGIPNVNWALFTYQGANDLKVQGTGAGGLEELEEEFSDGRIQYAFVRVTDPNTKLGKFVQINWCGDGVPEARKGLFHTHSTAVAKFLQGTHIVINARNEADVSPVLIMSRVNNASGSKYSVHKEAARPYVPIAPVGTNYTPVGKVDINELRRGTPRDVVQPVGSSYKPVRGELASIRSTPATPPPSAPRPAPVSDDWDNAPESRSAPPAPPSHTRPPSIPSASRPAAVAQPIASYGSKAPEPEKPAHVDRIAPNQPAYTPVQLPTPKKLVNPFAARAAEAASTASRPAVTSSPGTNKLTWSERQAQAKKQKEEEDQRSQEASAASIRSFGTTSGLRYGAEPSPVEAEEPVEEEFIAPPAPPPPPPPPPPVFRFPLPPHPEAEVEAVAEQTEGLTLSGGDLRATVVFPYEALESNEIDLVEGEIIEKIEQLDEGWWRGFTPSGGFGLFPANYVELIEEPANDLQEEAPPPPRPTTTPTSSSSSCCTCSYEAAEDNEISFEEGEKIIYIDTTISDDWWSGTIANGSSGLFPAAYVELQG</sequence>
<dbReference type="CDD" id="cd11281">
    <property type="entry name" value="ADF_drebrin_like"/>
    <property type="match status" value="1"/>
</dbReference>
<dbReference type="PROSITE" id="PS51263">
    <property type="entry name" value="ADF_H"/>
    <property type="match status" value="1"/>
</dbReference>
<feature type="compositionally biased region" description="Pro residues" evidence="3">
    <location>
        <begin position="357"/>
        <end position="369"/>
    </location>
</feature>
<evidence type="ECO:0000256" key="2">
    <source>
        <dbReference type="PROSITE-ProRule" id="PRU00192"/>
    </source>
</evidence>
<protein>
    <recommendedName>
        <fullName evidence="8">Drebrin-like protein</fullName>
    </recommendedName>
</protein>
<evidence type="ECO:0008006" key="8">
    <source>
        <dbReference type="Google" id="ProtNLM"/>
    </source>
</evidence>
<feature type="compositionally biased region" description="Pro residues" evidence="3">
    <location>
        <begin position="207"/>
        <end position="219"/>
    </location>
</feature>
<feature type="domain" description="SH3" evidence="4">
    <location>
        <begin position="477"/>
        <end position="537"/>
    </location>
</feature>
<dbReference type="GO" id="GO:0005884">
    <property type="term" value="C:actin filament"/>
    <property type="evidence" value="ECO:0007669"/>
    <property type="project" value="TreeGrafter"/>
</dbReference>
<evidence type="ECO:0000313" key="6">
    <source>
        <dbReference type="EMBL" id="KAF9511348.1"/>
    </source>
</evidence>
<feature type="region of interest" description="Disordered" evidence="3">
    <location>
        <begin position="280"/>
        <end position="369"/>
    </location>
</feature>
<dbReference type="Gene3D" id="3.40.20.10">
    <property type="entry name" value="Severin"/>
    <property type="match status" value="1"/>
</dbReference>
<keyword evidence="1 2" id="KW-0728">SH3 domain</keyword>
<dbReference type="Gene3D" id="2.30.30.40">
    <property type="entry name" value="SH3 Domains"/>
    <property type="match status" value="2"/>
</dbReference>
<dbReference type="InterPro" id="IPR001452">
    <property type="entry name" value="SH3_domain"/>
</dbReference>
<feature type="domain" description="SH3" evidence="4">
    <location>
        <begin position="397"/>
        <end position="457"/>
    </location>
</feature>
<dbReference type="Pfam" id="PF00241">
    <property type="entry name" value="Cofilin_ADF"/>
    <property type="match status" value="1"/>
</dbReference>
<dbReference type="GO" id="GO:0030864">
    <property type="term" value="C:cortical actin cytoskeleton"/>
    <property type="evidence" value="ECO:0007669"/>
    <property type="project" value="TreeGrafter"/>
</dbReference>
<feature type="compositionally biased region" description="Polar residues" evidence="3">
    <location>
        <begin position="289"/>
        <end position="304"/>
    </location>
</feature>
<keyword evidence="7" id="KW-1185">Reference proteome</keyword>
<dbReference type="SMART" id="SM00102">
    <property type="entry name" value="ADF"/>
    <property type="match status" value="1"/>
</dbReference>
<comment type="caution">
    <text evidence="6">The sequence shown here is derived from an EMBL/GenBank/DDBJ whole genome shotgun (WGS) entry which is preliminary data.</text>
</comment>
<dbReference type="PANTHER" id="PTHR10829">
    <property type="entry name" value="CORTACTIN AND DREBRIN"/>
    <property type="match status" value="1"/>
</dbReference>
<evidence type="ECO:0000313" key="7">
    <source>
        <dbReference type="Proteomes" id="UP000886523"/>
    </source>
</evidence>
<dbReference type="InterPro" id="IPR029006">
    <property type="entry name" value="ADF-H/Gelsolin-like_dom_sf"/>
</dbReference>